<accession>A0A8J4WEN6</accession>
<dbReference type="GO" id="GO:0016567">
    <property type="term" value="P:protein ubiquitination"/>
    <property type="evidence" value="ECO:0007669"/>
    <property type="project" value="TreeGrafter"/>
</dbReference>
<keyword evidence="2 4" id="KW-0863">Zinc-finger</keyword>
<evidence type="ECO:0000256" key="3">
    <source>
        <dbReference type="ARBA" id="ARBA00022833"/>
    </source>
</evidence>
<feature type="coiled-coil region" evidence="5">
    <location>
        <begin position="314"/>
        <end position="348"/>
    </location>
</feature>
<keyword evidence="1" id="KW-0479">Metal-binding</keyword>
<dbReference type="GO" id="GO:0008270">
    <property type="term" value="F:zinc ion binding"/>
    <property type="evidence" value="ECO:0007669"/>
    <property type="project" value="UniProtKB-KW"/>
</dbReference>
<feature type="coiled-coil region" evidence="5">
    <location>
        <begin position="134"/>
        <end position="168"/>
    </location>
</feature>
<dbReference type="InterPro" id="IPR001841">
    <property type="entry name" value="Znf_RING"/>
</dbReference>
<protein>
    <submittedName>
        <fullName evidence="8">TRAF-interacting protein</fullName>
    </submittedName>
</protein>
<name>A0A8J4WEN6_9TREM</name>
<dbReference type="Gene3D" id="3.30.40.10">
    <property type="entry name" value="Zinc/RING finger domain, C3HC4 (zinc finger)"/>
    <property type="match status" value="1"/>
</dbReference>
<sequence>MYVRRALTPIVDRCLFVYSGTLPFIFVYRGILTTMLLAQCPVCQEHFTNSASCVMSALPCGHVFHKGCVDTWFRTAATCPQCRVQIKRMNTVVRLFFDTVSFTSGSQSDSLLEHGRSDITSDKPLSEKTLSVELYKARTENIRLEEALRQAERRAEQAVKLASDKEKEVSTLTCLYTESDKLCGKERQRCRDLRMELLGLKQFLREAEAMKAETVKLRAEMEEMQNIKKLISGESTVILLLSSEDAARELLSRYSCPKDASTSSNTESVYSLESLCRWTAVLRSELTAAREKARSYRIEHSRIRKLQQSASQRAARAEASAAKNAEQVKRLEQELSCLMKRVASSSKDRLDDSLMDASLNAKRRVDLLSVSRPSDVSCYLPERSIDSAQEVTPATPELLAITPHNPPTIELQKRLRTPAANPFSVQADSSTSNQLVISKAPSFDCSILSTPAAKPAKRTAFETNKSASVHRRPSVLYEMAIMRRHLNTTAAAPSLVSRTTTSRSASDHTATHYSSHSCDFQSNRQHHCSSKRSVTISKKVTSVNKLLRLDCFLSKS</sequence>
<evidence type="ECO:0000256" key="2">
    <source>
        <dbReference type="ARBA" id="ARBA00022771"/>
    </source>
</evidence>
<evidence type="ECO:0000259" key="7">
    <source>
        <dbReference type="PROSITE" id="PS50089"/>
    </source>
</evidence>
<dbReference type="GO" id="GO:0061630">
    <property type="term" value="F:ubiquitin protein ligase activity"/>
    <property type="evidence" value="ECO:0007669"/>
    <property type="project" value="TreeGrafter"/>
</dbReference>
<evidence type="ECO:0000256" key="4">
    <source>
        <dbReference type="PROSITE-ProRule" id="PRU00175"/>
    </source>
</evidence>
<dbReference type="PROSITE" id="PS50089">
    <property type="entry name" value="ZF_RING_2"/>
    <property type="match status" value="1"/>
</dbReference>
<feature type="domain" description="RING-type" evidence="7">
    <location>
        <begin position="40"/>
        <end position="83"/>
    </location>
</feature>
<dbReference type="PANTHER" id="PTHR46569:SF1">
    <property type="entry name" value="E3 UBIQUITIN-PROTEIN LIGASE RFWD3-RELATED"/>
    <property type="match status" value="1"/>
</dbReference>
<keyword evidence="5" id="KW-0175">Coiled coil</keyword>
<dbReference type="SMART" id="SM00184">
    <property type="entry name" value="RING"/>
    <property type="match status" value="1"/>
</dbReference>
<feature type="coiled-coil region" evidence="5">
    <location>
        <begin position="200"/>
        <end position="227"/>
    </location>
</feature>
<keyword evidence="3" id="KW-0862">Zinc</keyword>
<dbReference type="AlphaFoldDB" id="A0A8J4WEN6"/>
<evidence type="ECO:0000313" key="9">
    <source>
        <dbReference type="Proteomes" id="UP000748531"/>
    </source>
</evidence>
<dbReference type="SMART" id="SM00744">
    <property type="entry name" value="RINGv"/>
    <property type="match status" value="1"/>
</dbReference>
<proteinExistence type="predicted"/>
<dbReference type="EMBL" id="LUCH01006340">
    <property type="protein sequence ID" value="KAF5397389.1"/>
    <property type="molecule type" value="Genomic_DNA"/>
</dbReference>
<dbReference type="CDD" id="cd16454">
    <property type="entry name" value="RING-H2_PA-TM-RING"/>
    <property type="match status" value="1"/>
</dbReference>
<dbReference type="PANTHER" id="PTHR46569">
    <property type="entry name" value="E3 UBIQUITIN-PROTEIN LIGASE TRAIP"/>
    <property type="match status" value="1"/>
</dbReference>
<reference evidence="8" key="1">
    <citation type="submission" date="2019-05" db="EMBL/GenBank/DDBJ databases">
        <title>Annotation for the trematode Paragonimus heterotremus.</title>
        <authorList>
            <person name="Choi Y.-J."/>
        </authorList>
    </citation>
    <scope>NUCLEOTIDE SEQUENCE</scope>
    <source>
        <strain evidence="8">LC</strain>
    </source>
</reference>
<keyword evidence="6" id="KW-1133">Transmembrane helix</keyword>
<keyword evidence="6" id="KW-0472">Membrane</keyword>
<evidence type="ECO:0000256" key="6">
    <source>
        <dbReference type="SAM" id="Phobius"/>
    </source>
</evidence>
<dbReference type="SUPFAM" id="SSF57850">
    <property type="entry name" value="RING/U-box"/>
    <property type="match status" value="1"/>
</dbReference>
<dbReference type="GO" id="GO:0090734">
    <property type="term" value="C:site of DNA damage"/>
    <property type="evidence" value="ECO:0007669"/>
    <property type="project" value="TreeGrafter"/>
</dbReference>
<comment type="caution">
    <text evidence="8">The sequence shown here is derived from an EMBL/GenBank/DDBJ whole genome shotgun (WGS) entry which is preliminary data.</text>
</comment>
<dbReference type="GO" id="GO:0005634">
    <property type="term" value="C:nucleus"/>
    <property type="evidence" value="ECO:0007669"/>
    <property type="project" value="TreeGrafter"/>
</dbReference>
<evidence type="ECO:0000256" key="1">
    <source>
        <dbReference type="ARBA" id="ARBA00022723"/>
    </source>
</evidence>
<dbReference type="InterPro" id="IPR013083">
    <property type="entry name" value="Znf_RING/FYVE/PHD"/>
</dbReference>
<gene>
    <name evidence="8" type="ORF">PHET_09352</name>
</gene>
<dbReference type="OrthoDB" id="8062037at2759"/>
<keyword evidence="6" id="KW-0812">Transmembrane</keyword>
<dbReference type="InterPro" id="IPR052639">
    <property type="entry name" value="TRAIP_ubiq-protein_ligase"/>
</dbReference>
<dbReference type="Proteomes" id="UP000748531">
    <property type="component" value="Unassembled WGS sequence"/>
</dbReference>
<dbReference type="GO" id="GO:0031297">
    <property type="term" value="P:replication fork processing"/>
    <property type="evidence" value="ECO:0007669"/>
    <property type="project" value="TreeGrafter"/>
</dbReference>
<organism evidence="8 9">
    <name type="scientific">Paragonimus heterotremus</name>
    <dbReference type="NCBI Taxonomy" id="100268"/>
    <lineage>
        <taxon>Eukaryota</taxon>
        <taxon>Metazoa</taxon>
        <taxon>Spiralia</taxon>
        <taxon>Lophotrochozoa</taxon>
        <taxon>Platyhelminthes</taxon>
        <taxon>Trematoda</taxon>
        <taxon>Digenea</taxon>
        <taxon>Plagiorchiida</taxon>
        <taxon>Troglotremata</taxon>
        <taxon>Troglotrematidae</taxon>
        <taxon>Paragonimus</taxon>
    </lineage>
</organism>
<feature type="transmembrane region" description="Helical" evidence="6">
    <location>
        <begin position="15"/>
        <end position="38"/>
    </location>
</feature>
<keyword evidence="9" id="KW-1185">Reference proteome</keyword>
<dbReference type="Pfam" id="PF13639">
    <property type="entry name" value="zf-RING_2"/>
    <property type="match status" value="1"/>
</dbReference>
<dbReference type="InterPro" id="IPR011016">
    <property type="entry name" value="Znf_RING-CH"/>
</dbReference>
<evidence type="ECO:0000256" key="5">
    <source>
        <dbReference type="SAM" id="Coils"/>
    </source>
</evidence>
<evidence type="ECO:0000313" key="8">
    <source>
        <dbReference type="EMBL" id="KAF5397389.1"/>
    </source>
</evidence>